<keyword evidence="11 12" id="KW-0407">Ion channel</keyword>
<evidence type="ECO:0000313" key="15">
    <source>
        <dbReference type="Proteomes" id="UP000678499"/>
    </source>
</evidence>
<feature type="transmembrane region" description="Helical" evidence="13">
    <location>
        <begin position="95"/>
        <end position="114"/>
    </location>
</feature>
<dbReference type="AlphaFoldDB" id="A0A7R9GFS4"/>
<evidence type="ECO:0000256" key="1">
    <source>
        <dbReference type="ARBA" id="ARBA00004141"/>
    </source>
</evidence>
<accession>A0A7R9GFS4</accession>
<keyword evidence="9 13" id="KW-0472">Membrane</keyword>
<evidence type="ECO:0000256" key="6">
    <source>
        <dbReference type="ARBA" id="ARBA00022989"/>
    </source>
</evidence>
<reference evidence="14" key="1">
    <citation type="submission" date="2020-11" db="EMBL/GenBank/DDBJ databases">
        <authorList>
            <person name="Tran Van P."/>
        </authorList>
    </citation>
    <scope>NUCLEOTIDE SEQUENCE</scope>
</reference>
<evidence type="ECO:0000256" key="13">
    <source>
        <dbReference type="SAM" id="Phobius"/>
    </source>
</evidence>
<dbReference type="Proteomes" id="UP000678499">
    <property type="component" value="Unassembled WGS sequence"/>
</dbReference>
<dbReference type="Gene3D" id="2.60.470.10">
    <property type="entry name" value="Acid-sensing ion channels like domains"/>
    <property type="match status" value="1"/>
</dbReference>
<keyword evidence="4 12" id="KW-0894">Sodium channel</keyword>
<comment type="subcellular location">
    <subcellularLocation>
        <location evidence="1">Membrane</location>
        <topology evidence="1">Multi-pass membrane protein</topology>
    </subcellularLocation>
</comment>
<name>A0A7R9GFS4_9CRUS</name>
<sequence>MMNRRCNCSDYYSAQEFYFHGELFNSAERLCDYTNGEDEDCFSDVFSDIATAQECKKCHAPCRYVSYQTAASSSYWPSPAYLVSTLMSSIGGATALYLGIYGITIFEIFSFLFVTATAPRKKSKAEEIAEIWHEFAARTSLGGIAQIENSTSNPVRIVWLGIFGALVGFTMWNTFAVAHDYFTFPVTTVVAVTSAGKLVFPTVTLCNRNPVECSKLAVLYVQDRDDGIVKNLLNYSGCLATVTKAPLIYRTKHSINSFTQCKSFIRKAMFPEFELDDYDPNSKASFKSLEVDLADKFYSELAVIYKDSSKRKLIPTISQGFKSFVMNCKQKDSDFTTSFIPLYGLCYVYHHRNLMSSENAAVQAWVHKWNNTLSAGNWSISNNSEPSVAEECQKSWSKIYEYGTNETISDPAGDQWHIDHTKHLINSFTQCKSFIRKAMFPEFELDDYDPNSSASFKSQEVDLADKFYSELAVLYKDSSKRKLIPTISQGFKSFVVNCKQKDRSCRNESDFTTSFIPLYGLCYVYHHRNVGLDPGNVSMEYTTQSGTYAGLTLEIRFGNEEYCPSLVGSGTGARVGITHPGVLPKPIEEGHFVSPNRETKFALRVSNVRRLKAPYRSKCWESWERTPLVPLIPKSATSSEFDEGKIYSQTDCQNLCFNLLLLRQCNCSDYYSVQMFRFRGNLTNASERQDKACFQNVLRNRDKYDHVGCNCNLPCNSPEFMVMKFYYQLSTIMAELGGAAGIYLGVCGITVFEVVCFLWLTSGINARSLKEDFLRVSGRFTVRCSYRHKRHRHDNHQDYYHPDVSYGRCSVQDGRLHCTETCDADAVRAAEFDGRIVLTGQVLDFGCLDFFGIKKVELLGPTRCEGNFRASLVDPVDFCIGQGGTTELPSSSLLPSTVELTKSSVTVTLEASTSRVMTATSVPDLGATTSIPDAVSASSTVVNVLTTGPTTETTTHTTPAPVKPSIIVSVLKNLPETKIVSGDRANITVAVVEGKAVLGAEFATELFSNLAVGLISGLSLTVFGLAAGWIAWCLRKKFSSDSSSCADKIRFKADAPSSRPQCEHFFLPDTLSIGGPVLLAGLLVLPTSRGSPNPWPTVIST</sequence>
<dbReference type="GO" id="GO:0015280">
    <property type="term" value="F:ligand-gated sodium channel activity"/>
    <property type="evidence" value="ECO:0007669"/>
    <property type="project" value="TreeGrafter"/>
</dbReference>
<dbReference type="InterPro" id="IPR001873">
    <property type="entry name" value="ENaC"/>
</dbReference>
<keyword evidence="3 12" id="KW-0813">Transport</keyword>
<evidence type="ECO:0000256" key="3">
    <source>
        <dbReference type="ARBA" id="ARBA00022448"/>
    </source>
</evidence>
<dbReference type="Pfam" id="PF00858">
    <property type="entry name" value="ASC"/>
    <property type="match status" value="2"/>
</dbReference>
<organism evidence="14">
    <name type="scientific">Notodromas monacha</name>
    <dbReference type="NCBI Taxonomy" id="399045"/>
    <lineage>
        <taxon>Eukaryota</taxon>
        <taxon>Metazoa</taxon>
        <taxon>Ecdysozoa</taxon>
        <taxon>Arthropoda</taxon>
        <taxon>Crustacea</taxon>
        <taxon>Oligostraca</taxon>
        <taxon>Ostracoda</taxon>
        <taxon>Podocopa</taxon>
        <taxon>Podocopida</taxon>
        <taxon>Cypridocopina</taxon>
        <taxon>Cypridoidea</taxon>
        <taxon>Cyprididae</taxon>
        <taxon>Notodromas</taxon>
    </lineage>
</organism>
<feature type="transmembrane region" description="Helical" evidence="13">
    <location>
        <begin position="157"/>
        <end position="175"/>
    </location>
</feature>
<keyword evidence="10 12" id="KW-0739">Sodium transport</keyword>
<evidence type="ECO:0000256" key="12">
    <source>
        <dbReference type="RuleBase" id="RU000679"/>
    </source>
</evidence>
<evidence type="ECO:0000256" key="7">
    <source>
        <dbReference type="ARBA" id="ARBA00023053"/>
    </source>
</evidence>
<dbReference type="EMBL" id="OA883617">
    <property type="protein sequence ID" value="CAD7279310.1"/>
    <property type="molecule type" value="Genomic_DNA"/>
</dbReference>
<evidence type="ECO:0000256" key="2">
    <source>
        <dbReference type="ARBA" id="ARBA00007193"/>
    </source>
</evidence>
<evidence type="ECO:0000256" key="10">
    <source>
        <dbReference type="ARBA" id="ARBA00023201"/>
    </source>
</evidence>
<dbReference type="EMBL" id="CAJPEX010001580">
    <property type="protein sequence ID" value="CAG0919462.1"/>
    <property type="molecule type" value="Genomic_DNA"/>
</dbReference>
<keyword evidence="8 12" id="KW-0406">Ion transport</keyword>
<keyword evidence="15" id="KW-1185">Reference proteome</keyword>
<feature type="transmembrane region" description="Helical" evidence="13">
    <location>
        <begin position="1010"/>
        <end position="1034"/>
    </location>
</feature>
<dbReference type="PANTHER" id="PTHR11690:SF248">
    <property type="entry name" value="PICKPOCKET 17, ISOFORM A"/>
    <property type="match status" value="1"/>
</dbReference>
<evidence type="ECO:0000256" key="11">
    <source>
        <dbReference type="ARBA" id="ARBA00023303"/>
    </source>
</evidence>
<feature type="transmembrane region" description="Helical" evidence="13">
    <location>
        <begin position="740"/>
        <end position="760"/>
    </location>
</feature>
<comment type="similarity">
    <text evidence="2 12">Belongs to the amiloride-sensitive sodium channel (TC 1.A.6) family.</text>
</comment>
<keyword evidence="6 13" id="KW-1133">Transmembrane helix</keyword>
<dbReference type="PRINTS" id="PR01078">
    <property type="entry name" value="AMINACHANNEL"/>
</dbReference>
<dbReference type="Gene3D" id="1.10.287.770">
    <property type="entry name" value="YojJ-like"/>
    <property type="match status" value="1"/>
</dbReference>
<keyword evidence="5 12" id="KW-0812">Transmembrane</keyword>
<evidence type="ECO:0000256" key="8">
    <source>
        <dbReference type="ARBA" id="ARBA00023065"/>
    </source>
</evidence>
<evidence type="ECO:0000256" key="9">
    <source>
        <dbReference type="ARBA" id="ARBA00023136"/>
    </source>
</evidence>
<proteinExistence type="inferred from homology"/>
<protein>
    <submittedName>
        <fullName evidence="14">Uncharacterized protein</fullName>
    </submittedName>
</protein>
<dbReference type="GO" id="GO:0005886">
    <property type="term" value="C:plasma membrane"/>
    <property type="evidence" value="ECO:0007669"/>
    <property type="project" value="TreeGrafter"/>
</dbReference>
<gene>
    <name evidence="14" type="ORF">NMOB1V02_LOCUS6986</name>
</gene>
<dbReference type="PANTHER" id="PTHR11690">
    <property type="entry name" value="AMILORIDE-SENSITIVE SODIUM CHANNEL-RELATED"/>
    <property type="match status" value="1"/>
</dbReference>
<dbReference type="OrthoDB" id="5874059at2759"/>
<evidence type="ECO:0000313" key="14">
    <source>
        <dbReference type="EMBL" id="CAD7279310.1"/>
    </source>
</evidence>
<evidence type="ECO:0000256" key="5">
    <source>
        <dbReference type="ARBA" id="ARBA00022692"/>
    </source>
</evidence>
<evidence type="ECO:0000256" key="4">
    <source>
        <dbReference type="ARBA" id="ARBA00022461"/>
    </source>
</evidence>
<keyword evidence="7" id="KW-0915">Sodium</keyword>